<keyword evidence="3" id="KW-0238">DNA-binding</keyword>
<evidence type="ECO:0000256" key="2">
    <source>
        <dbReference type="ARBA" id="ARBA00023015"/>
    </source>
</evidence>
<comment type="similarity">
    <text evidence="1">Belongs to the phage antitermination Q type 1 family.</text>
</comment>
<comment type="caution">
    <text evidence="5">The sequence shown here is derived from an EMBL/GenBank/DDBJ whole genome shotgun (WGS) entry which is preliminary data.</text>
</comment>
<evidence type="ECO:0000256" key="4">
    <source>
        <dbReference type="ARBA" id="ARBA00023163"/>
    </source>
</evidence>
<dbReference type="InterPro" id="IPR010534">
    <property type="entry name" value="Phage_933W_GpQ"/>
</dbReference>
<dbReference type="RefSeq" id="WP_260838247.1">
    <property type="nucleotide sequence ID" value="NZ_CP097719.1"/>
</dbReference>
<evidence type="ECO:0000313" key="5">
    <source>
        <dbReference type="EMBL" id="EFD6887655.1"/>
    </source>
</evidence>
<sequence length="116" mass="12971">MRDMYEVLDRWGAWAAADNSGVDWQPVAAGFKGLLPHGKKTRQQCDDDEGIMIDSCVARMLKYKPEEYELIIAHFVIGISLRSIAKKRKCSDGSIRKQLQAAIGVIEGILLIIKPL</sequence>
<dbReference type="EMBL" id="AASKVF010000073">
    <property type="protein sequence ID" value="EFD6887655.1"/>
    <property type="molecule type" value="Genomic_DNA"/>
</dbReference>
<dbReference type="Pfam" id="PF06530">
    <property type="entry name" value="Phage_antitermQ"/>
    <property type="match status" value="1"/>
</dbReference>
<gene>
    <name evidence="5" type="ORF">FZU14_26555</name>
</gene>
<protein>
    <submittedName>
        <fullName evidence="5">Antitermination protein</fullName>
    </submittedName>
</protein>
<evidence type="ECO:0000313" key="6">
    <source>
        <dbReference type="Proteomes" id="UP000531962"/>
    </source>
</evidence>
<dbReference type="AlphaFoldDB" id="A0A8S7LDG6"/>
<organism evidence="5 6">
    <name type="scientific">Escherichia coli</name>
    <dbReference type="NCBI Taxonomy" id="562"/>
    <lineage>
        <taxon>Bacteria</taxon>
        <taxon>Pseudomonadati</taxon>
        <taxon>Pseudomonadota</taxon>
        <taxon>Gammaproteobacteria</taxon>
        <taxon>Enterobacterales</taxon>
        <taxon>Enterobacteriaceae</taxon>
        <taxon>Escherichia</taxon>
    </lineage>
</organism>
<dbReference type="Proteomes" id="UP000531962">
    <property type="component" value="Unassembled WGS sequence"/>
</dbReference>
<dbReference type="GO" id="GO:0003677">
    <property type="term" value="F:DNA binding"/>
    <property type="evidence" value="ECO:0007669"/>
    <property type="project" value="UniProtKB-KW"/>
</dbReference>
<name>A0A8S7LDG6_ECOLX</name>
<evidence type="ECO:0000256" key="3">
    <source>
        <dbReference type="ARBA" id="ARBA00023125"/>
    </source>
</evidence>
<evidence type="ECO:0000256" key="1">
    <source>
        <dbReference type="ARBA" id="ARBA00010234"/>
    </source>
</evidence>
<keyword evidence="2" id="KW-0805">Transcription regulation</keyword>
<reference evidence="5 6" key="1">
    <citation type="submission" date="2019-08" db="EMBL/GenBank/DDBJ databases">
        <authorList>
            <consortium name="NARMS: The National Antimicrobial Resistance Monitoring System"/>
        </authorList>
    </citation>
    <scope>NUCLEOTIDE SEQUENCE [LARGE SCALE GENOMIC DNA]</scope>
    <source>
        <strain evidence="5 6">19MD07CB01-EC</strain>
    </source>
</reference>
<dbReference type="GO" id="GO:0060567">
    <property type="term" value="P:negative regulation of termination of DNA-templated transcription"/>
    <property type="evidence" value="ECO:0007669"/>
    <property type="project" value="InterPro"/>
</dbReference>
<keyword evidence="4" id="KW-0804">Transcription</keyword>
<proteinExistence type="inferred from homology"/>
<accession>A0A8S7LDG6</accession>